<proteinExistence type="predicted"/>
<sequence>MPNNIHNENEKLLKIFAGIRCLNKDQLPRYLEGRLTDVEKHLVEQHLVDCDLCAEALLALQQEGLMEQYPSLSTGIQQYIRDSIKPVSQVHKMEHYARKVKQRESMLIYFWLAAFVVGGGALLFGISQYSGRKPAAARTAVPVVAASVASPAPAPAAVPVDSTQLQLSHKPPALAAATNPGTPPPVVPAVKKDTVKAAPVVKKPVVDSAAKKPPVAAPKPPDSSKKAADKPKDNPETAAKPAAKDTPAAQIAKNKEKENEKKTDNDNKPKTGANAAPATSGKVDTDEYLYKAAMVYQQHGDLDEAISRYKHLSGTSNSRVSEMARYQMAVCYRSKGQMGKAKRMFKEVVRMDGTMKQAAQQALDNM</sequence>
<feature type="compositionally biased region" description="Basic and acidic residues" evidence="1">
    <location>
        <begin position="222"/>
        <end position="235"/>
    </location>
</feature>
<evidence type="ECO:0000313" key="4">
    <source>
        <dbReference type="EMBL" id="SEN30168.1"/>
    </source>
</evidence>
<feature type="transmembrane region" description="Helical" evidence="2">
    <location>
        <begin position="106"/>
        <end position="126"/>
    </location>
</feature>
<dbReference type="RefSeq" id="WP_143081152.1">
    <property type="nucleotide sequence ID" value="NZ_FOBB01000009.1"/>
</dbReference>
<evidence type="ECO:0000259" key="3">
    <source>
        <dbReference type="Pfam" id="PF13490"/>
    </source>
</evidence>
<keyword evidence="5" id="KW-1185">Reference proteome</keyword>
<reference evidence="4 5" key="1">
    <citation type="submission" date="2016-10" db="EMBL/GenBank/DDBJ databases">
        <authorList>
            <person name="de Groot N.N."/>
        </authorList>
    </citation>
    <scope>NUCLEOTIDE SEQUENCE [LARGE SCALE GENOMIC DNA]</scope>
    <source>
        <strain evidence="4 5">DSM 21039</strain>
    </source>
</reference>
<accession>A0A1H8FGF6</accession>
<feature type="region of interest" description="Disordered" evidence="1">
    <location>
        <begin position="206"/>
        <end position="282"/>
    </location>
</feature>
<feature type="domain" description="Putative zinc-finger" evidence="3">
    <location>
        <begin position="25"/>
        <end position="53"/>
    </location>
</feature>
<dbReference type="Gene3D" id="1.25.40.10">
    <property type="entry name" value="Tetratricopeptide repeat domain"/>
    <property type="match status" value="1"/>
</dbReference>
<dbReference type="InterPro" id="IPR019734">
    <property type="entry name" value="TPR_rpt"/>
</dbReference>
<organism evidence="4 5">
    <name type="scientific">Chitinophaga rupis</name>
    <dbReference type="NCBI Taxonomy" id="573321"/>
    <lineage>
        <taxon>Bacteria</taxon>
        <taxon>Pseudomonadati</taxon>
        <taxon>Bacteroidota</taxon>
        <taxon>Chitinophagia</taxon>
        <taxon>Chitinophagales</taxon>
        <taxon>Chitinophagaceae</taxon>
        <taxon>Chitinophaga</taxon>
    </lineage>
</organism>
<keyword evidence="2" id="KW-1133">Transmembrane helix</keyword>
<dbReference type="InterPro" id="IPR011990">
    <property type="entry name" value="TPR-like_helical_dom_sf"/>
</dbReference>
<dbReference type="OrthoDB" id="654035at2"/>
<evidence type="ECO:0000256" key="2">
    <source>
        <dbReference type="SAM" id="Phobius"/>
    </source>
</evidence>
<name>A0A1H8FGF6_9BACT</name>
<dbReference type="Proteomes" id="UP000198984">
    <property type="component" value="Unassembled WGS sequence"/>
</dbReference>
<dbReference type="STRING" id="573321.SAMN04488505_109184"/>
<dbReference type="EMBL" id="FOBB01000009">
    <property type="protein sequence ID" value="SEN30168.1"/>
    <property type="molecule type" value="Genomic_DNA"/>
</dbReference>
<feature type="compositionally biased region" description="Low complexity" evidence="1">
    <location>
        <begin position="237"/>
        <end position="249"/>
    </location>
</feature>
<dbReference type="Pfam" id="PF13174">
    <property type="entry name" value="TPR_6"/>
    <property type="match status" value="1"/>
</dbReference>
<evidence type="ECO:0000313" key="5">
    <source>
        <dbReference type="Proteomes" id="UP000198984"/>
    </source>
</evidence>
<dbReference type="AlphaFoldDB" id="A0A1H8FGF6"/>
<protein>
    <submittedName>
        <fullName evidence="4">Transmembrane transcriptional regulator (Anti-sigma factor RsiW)</fullName>
    </submittedName>
</protein>
<dbReference type="Pfam" id="PF13490">
    <property type="entry name" value="zf-HC2"/>
    <property type="match status" value="1"/>
</dbReference>
<gene>
    <name evidence="4" type="ORF">SAMN04488505_109184</name>
</gene>
<dbReference type="Pfam" id="PF13181">
    <property type="entry name" value="TPR_8"/>
    <property type="match status" value="1"/>
</dbReference>
<keyword evidence="2 4" id="KW-0812">Transmembrane</keyword>
<dbReference type="InterPro" id="IPR027383">
    <property type="entry name" value="Znf_put"/>
</dbReference>
<evidence type="ECO:0000256" key="1">
    <source>
        <dbReference type="SAM" id="MobiDB-lite"/>
    </source>
</evidence>
<dbReference type="SUPFAM" id="SSF48452">
    <property type="entry name" value="TPR-like"/>
    <property type="match status" value="1"/>
</dbReference>
<keyword evidence="2" id="KW-0472">Membrane</keyword>
<feature type="compositionally biased region" description="Basic and acidic residues" evidence="1">
    <location>
        <begin position="253"/>
        <end position="269"/>
    </location>
</feature>